<keyword evidence="4" id="KW-1185">Reference proteome</keyword>
<proteinExistence type="predicted"/>
<dbReference type="Proteomes" id="UP000185487">
    <property type="component" value="Chromosome"/>
</dbReference>
<feature type="region of interest" description="Disordered" evidence="1">
    <location>
        <begin position="1"/>
        <end position="37"/>
    </location>
</feature>
<organism evidence="3 5">
    <name type="scientific">Methylobacterium phyllosphaerae</name>
    <dbReference type="NCBI Taxonomy" id="418223"/>
    <lineage>
        <taxon>Bacteria</taxon>
        <taxon>Pseudomonadati</taxon>
        <taxon>Pseudomonadota</taxon>
        <taxon>Alphaproteobacteria</taxon>
        <taxon>Hyphomicrobiales</taxon>
        <taxon>Methylobacteriaceae</taxon>
        <taxon>Methylobacterium</taxon>
    </lineage>
</organism>
<dbReference type="EMBL" id="FOPK01000041">
    <property type="protein sequence ID" value="SFH66596.1"/>
    <property type="molecule type" value="Genomic_DNA"/>
</dbReference>
<reference evidence="2 4" key="1">
    <citation type="submission" date="2016-04" db="EMBL/GenBank/DDBJ databases">
        <title>Complete genome sequencing and analysis of CBMB27, Methylobacterium phyllosphaerae isolated from leaf tissues of rice (Oryza sativa L.).</title>
        <authorList>
            <person name="Lee Y."/>
            <person name="Hwangbo K."/>
            <person name="Chung H."/>
            <person name="Yoo J."/>
            <person name="Kim K.Y."/>
            <person name="Sa T.M."/>
            <person name="Um Y."/>
            <person name="Madhaiyan M."/>
        </authorList>
    </citation>
    <scope>NUCLEOTIDE SEQUENCE [LARGE SCALE GENOMIC DNA]</scope>
    <source>
        <strain evidence="2 4">CBMB27</strain>
    </source>
</reference>
<evidence type="ECO:0000313" key="5">
    <source>
        <dbReference type="Proteomes" id="UP000199140"/>
    </source>
</evidence>
<dbReference type="AlphaFoldDB" id="A0AAE8L9K1"/>
<evidence type="ECO:0000313" key="4">
    <source>
        <dbReference type="Proteomes" id="UP000185487"/>
    </source>
</evidence>
<gene>
    <name evidence="2" type="ORF">MCBMB27_04267</name>
    <name evidence="3" type="ORF">SAMN05192567_14128</name>
</gene>
<reference evidence="3 5" key="2">
    <citation type="submission" date="2016-10" db="EMBL/GenBank/DDBJ databases">
        <authorList>
            <person name="Varghese N."/>
            <person name="Submissions S."/>
        </authorList>
    </citation>
    <scope>NUCLEOTIDE SEQUENCE [LARGE SCALE GENOMIC DNA]</scope>
    <source>
        <strain evidence="3 5">CBMB27</strain>
    </source>
</reference>
<dbReference type="KEGG" id="mphy:MCBMB27_04267"/>
<feature type="compositionally biased region" description="Low complexity" evidence="1">
    <location>
        <begin position="16"/>
        <end position="27"/>
    </location>
</feature>
<evidence type="ECO:0000313" key="2">
    <source>
        <dbReference type="EMBL" id="APT33558.1"/>
    </source>
</evidence>
<evidence type="ECO:0000256" key="1">
    <source>
        <dbReference type="SAM" id="MobiDB-lite"/>
    </source>
</evidence>
<dbReference type="EMBL" id="CP015367">
    <property type="protein sequence ID" value="APT33558.1"/>
    <property type="molecule type" value="Genomic_DNA"/>
</dbReference>
<dbReference type="Proteomes" id="UP000199140">
    <property type="component" value="Unassembled WGS sequence"/>
</dbReference>
<sequence>MAFALGSRKTRFGRCPARAADPTPRAAGTGGVFRPVDTPIRGAARALRQTVTVSQSNRAGRDSR</sequence>
<accession>A0AAE8L9K1</accession>
<protein>
    <submittedName>
        <fullName evidence="3">Uncharacterized protein</fullName>
    </submittedName>
</protein>
<name>A0AAE8L9K1_9HYPH</name>
<evidence type="ECO:0000313" key="3">
    <source>
        <dbReference type="EMBL" id="SFH66596.1"/>
    </source>
</evidence>